<keyword evidence="2" id="KW-1185">Reference proteome</keyword>
<dbReference type="RefSeq" id="WP_207347593.1">
    <property type="nucleotide sequence ID" value="NZ_CP076456.1"/>
</dbReference>
<proteinExistence type="predicted"/>
<evidence type="ECO:0000313" key="1">
    <source>
        <dbReference type="EMBL" id="QWQ37368.1"/>
    </source>
</evidence>
<sequence>MDGNLSPSAPPALREYYRILSEGPEAYGDGSTLRPLLSERLDFTGAMAGHRPDATESFLQGVSGFIATVEGLDILREVHDESSSAILYDAAMPGGNVRFAEFFTFDGAGLINTLHVHYDGADYLAKGGR</sequence>
<gene>
    <name evidence="1" type="ORF">KG104_06385</name>
</gene>
<name>A0A975S7R6_9MICC</name>
<dbReference type="KEGG" id="asun:KG104_06385"/>
<protein>
    <recommendedName>
        <fullName evidence="3">SnoaL-like domain-containing protein</fullName>
    </recommendedName>
</protein>
<evidence type="ECO:0000313" key="2">
    <source>
        <dbReference type="Proteomes" id="UP000680588"/>
    </source>
</evidence>
<accession>A0A975S7R6</accession>
<organism evidence="1 2">
    <name type="scientific">Arthrobacter sunyaminii</name>
    <dbReference type="NCBI Taxonomy" id="2816859"/>
    <lineage>
        <taxon>Bacteria</taxon>
        <taxon>Bacillati</taxon>
        <taxon>Actinomycetota</taxon>
        <taxon>Actinomycetes</taxon>
        <taxon>Micrococcales</taxon>
        <taxon>Micrococcaceae</taxon>
        <taxon>Arthrobacter</taxon>
    </lineage>
</organism>
<reference evidence="1" key="1">
    <citation type="submission" date="2021-06" db="EMBL/GenBank/DDBJ databases">
        <title>Novel species in genus Arthrobacter.</title>
        <authorList>
            <person name="Zhang G."/>
        </authorList>
    </citation>
    <scope>NUCLEOTIDE SEQUENCE</scope>
    <source>
        <strain evidence="1">Zg-ZUI122</strain>
    </source>
</reference>
<dbReference type="AlphaFoldDB" id="A0A975S7R6"/>
<dbReference type="Gene3D" id="3.10.450.50">
    <property type="match status" value="1"/>
</dbReference>
<evidence type="ECO:0008006" key="3">
    <source>
        <dbReference type="Google" id="ProtNLM"/>
    </source>
</evidence>
<dbReference type="Proteomes" id="UP000680588">
    <property type="component" value="Chromosome"/>
</dbReference>
<dbReference type="EMBL" id="CP076456">
    <property type="protein sequence ID" value="QWQ37368.1"/>
    <property type="molecule type" value="Genomic_DNA"/>
</dbReference>